<name>A0ABX4MEQ5_9HYPH</name>
<feature type="domain" description="Electron transfer flavoprotein alpha/beta-subunit N-terminal" evidence="2">
    <location>
        <begin position="21"/>
        <end position="213"/>
    </location>
</feature>
<evidence type="ECO:0000259" key="2">
    <source>
        <dbReference type="SMART" id="SM00893"/>
    </source>
</evidence>
<dbReference type="Pfam" id="PF01012">
    <property type="entry name" value="ETF"/>
    <property type="match status" value="1"/>
</dbReference>
<proteinExistence type="predicted"/>
<accession>A0ABX4MEQ5</accession>
<dbReference type="InterPro" id="IPR012255">
    <property type="entry name" value="ETF_b"/>
</dbReference>
<dbReference type="InterPro" id="IPR014730">
    <property type="entry name" value="ETF_a/b_N"/>
</dbReference>
<evidence type="ECO:0000313" key="4">
    <source>
        <dbReference type="Proteomes" id="UP000229707"/>
    </source>
</evidence>
<dbReference type="EMBL" id="NXGL01000062">
    <property type="protein sequence ID" value="PIM94899.1"/>
    <property type="molecule type" value="Genomic_DNA"/>
</dbReference>
<reference evidence="3" key="1">
    <citation type="submission" date="2017-09" db="EMBL/GenBank/DDBJ databases">
        <authorList>
            <person name="Campbell M.A."/>
            <person name="Lukasik P."/>
            <person name="Simon C."/>
            <person name="McCutcheon J.P."/>
        </authorList>
    </citation>
    <scope>NUCLEOTIDE SEQUENCE [LARGE SCALE GENOMIC DNA]</scope>
    <source>
        <strain evidence="3">MAGCAS</strain>
    </source>
</reference>
<keyword evidence="4" id="KW-1185">Reference proteome</keyword>
<sequence length="246" mass="27947">MKILVTVKIIYDPKIDLIQQNGMLCFENISRVINPIDEESIMAAVEFKNKNPGVELSAVCIGDDVDEKIYKYVLAMGVDEAFLFRSVKHRIKDLDDLTIAKELKKFIKINKYDLVLTGKSTFGNNTGCVGPALAALLGWRQLYYAYNLLTFTTNELIVQCHAYNRAITVTIKLPCVLICNFTNFIKYIELTGIIFMLNKPIKTVLLPDLNIKPNSCIETTELLELDKPRECKFFDDVNSLMDIIFG</sequence>
<dbReference type="PANTHER" id="PTHR21294">
    <property type="entry name" value="ELECTRON TRANSFER FLAVOPROTEIN BETA-SUBUNIT"/>
    <property type="match status" value="1"/>
</dbReference>
<dbReference type="Gene3D" id="3.40.50.620">
    <property type="entry name" value="HUPs"/>
    <property type="match status" value="1"/>
</dbReference>
<dbReference type="SUPFAM" id="SSF52402">
    <property type="entry name" value="Adenine nucleotide alpha hydrolases-like"/>
    <property type="match status" value="1"/>
</dbReference>
<evidence type="ECO:0000313" key="3">
    <source>
        <dbReference type="EMBL" id="PIM94899.1"/>
    </source>
</evidence>
<organism evidence="3 4">
    <name type="scientific">Candidatus Hodgkinia cicadicola</name>
    <dbReference type="NCBI Taxonomy" id="573658"/>
    <lineage>
        <taxon>Bacteria</taxon>
        <taxon>Pseudomonadati</taxon>
        <taxon>Pseudomonadota</taxon>
        <taxon>Alphaproteobacteria</taxon>
        <taxon>Hyphomicrobiales</taxon>
        <taxon>Candidatus Hodgkinia</taxon>
    </lineage>
</organism>
<dbReference type="Proteomes" id="UP000229707">
    <property type="component" value="Unassembled WGS sequence"/>
</dbReference>
<protein>
    <submittedName>
        <fullName evidence="3">Electron transfer flavoprotein small subunit</fullName>
    </submittedName>
</protein>
<comment type="caution">
    <text evidence="3">The sequence shown here is derived from an EMBL/GenBank/DDBJ whole genome shotgun (WGS) entry which is preliminary data.</text>
</comment>
<keyword evidence="1" id="KW-0249">Electron transport</keyword>
<dbReference type="SMART" id="SM00893">
    <property type="entry name" value="ETF"/>
    <property type="match status" value="1"/>
</dbReference>
<keyword evidence="1" id="KW-0813">Transport</keyword>
<evidence type="ECO:0000256" key="1">
    <source>
        <dbReference type="ARBA" id="ARBA00022982"/>
    </source>
</evidence>
<dbReference type="InterPro" id="IPR014729">
    <property type="entry name" value="Rossmann-like_a/b/a_fold"/>
</dbReference>
<gene>
    <name evidence="3" type="primary">etfB</name>
    <name evidence="3" type="ORF">MAGCAS_224</name>
</gene>